<proteinExistence type="predicted"/>
<evidence type="ECO:0000313" key="2">
    <source>
        <dbReference type="Proteomes" id="UP001177021"/>
    </source>
</evidence>
<dbReference type="Proteomes" id="UP001177021">
    <property type="component" value="Unassembled WGS sequence"/>
</dbReference>
<dbReference type="EMBL" id="CASHSV030000001">
    <property type="protein sequence ID" value="CAJ2632055.1"/>
    <property type="molecule type" value="Genomic_DNA"/>
</dbReference>
<keyword evidence="2" id="KW-1185">Reference proteome</keyword>
<organism evidence="1 2">
    <name type="scientific">Trifolium pratense</name>
    <name type="common">Red clover</name>
    <dbReference type="NCBI Taxonomy" id="57577"/>
    <lineage>
        <taxon>Eukaryota</taxon>
        <taxon>Viridiplantae</taxon>
        <taxon>Streptophyta</taxon>
        <taxon>Embryophyta</taxon>
        <taxon>Tracheophyta</taxon>
        <taxon>Spermatophyta</taxon>
        <taxon>Magnoliopsida</taxon>
        <taxon>eudicotyledons</taxon>
        <taxon>Gunneridae</taxon>
        <taxon>Pentapetalae</taxon>
        <taxon>rosids</taxon>
        <taxon>fabids</taxon>
        <taxon>Fabales</taxon>
        <taxon>Fabaceae</taxon>
        <taxon>Papilionoideae</taxon>
        <taxon>50 kb inversion clade</taxon>
        <taxon>NPAAA clade</taxon>
        <taxon>Hologalegina</taxon>
        <taxon>IRL clade</taxon>
        <taxon>Trifolieae</taxon>
        <taxon>Trifolium</taxon>
    </lineage>
</organism>
<sequence length="1142" mass="127690">MNPICFVDNKEDNEVKSAEGLLTSDVSGMEEDDEFGEPEVVPRVGDEYQAELPPFTAAPYFSQLAKMKGDSEIAVNMPDSSVVGLPLPLMWTHSEFDRSWGGETLKSVTSQKGRGICEGKNVGGFPNFKSSYRNVGTDINSCSELRTELDQPRHKYLLPELLGCQSWTDIEYNSFLLGLYAFGKNLNFLKRFVGTKSMGDILFFYYGKFFRSKGYSRWSKCRKSKTRRCIFGQKIFTGWRQQELLSRLFSHVAQDRKTTLVEISRSFGEGKMPFEDYVFALKDAVGIEFLIAAVAIGQGKHDLTGTALEPPKTNHVFSVRHEIPAGKACSSLTPADIIKILTGDFRLSKARSSDLFWEAVWPRLLANGWRSEEPKDNYVSGTKQTLVFLVPGVKKFSRRKLEKGKQYFDSISDVLNKVSSNPKLLETEIQATEGIVDKENMQNKQNQDSVSNTHQCPSFQSHNSKCKPDPVKFTIVDTSMVHETNRRKVRQTKGLPFQPENISTISSCSSSESETATSEDSEYQIEEANASSPTEVQVEQANSLHHAEDQVGHANSLHHTEDQIGHANSSYRAKVQVGHANSSYRVEDQVGHANSSDHVEDQVARANSSDRVEDQVSHANSSHRVEDQVGRANSSHLVEDQVEHANSSDRVNSSYLVEDQVELANSSDRVEDQVVRANSSVCVEDQVSHANSSHRVEDQVGRANSSHRVEDQVEHANSSDRVEDQVVRANSSVCVEDQVAHANSSDRVEDQVEQANSTDHVDHQVEHANSSYRVEDQVEPANSSYSVVDRVEQANALSPIEDQAERTNSSFHVEHANSDNHVEEISDKGMHINSSGHAHNPETLNTTEVENYKCHSDLPDDEHSRELNEQPVIQKMTSDDCTKPFPCATKMQELRACSHGEFSLSAENTSMDRKFDLNEPFSLSNPHEASEGMDFSVGLDTLSFPNYPAKGSPNMSHEGSVTETRMLIDLNSETRMLIDLNSETRMLIDLNFPQVPPDLSLEMEIPSSKAIQLNDDQWAHTLSSSSETTQLNMKPEIPDLNCTKPEIPDLNKEHQASIVNRRQSTRNRPLTTKALEALEYGFLNSKRKRKNTESSDNNSKSQCLRPSNETIIDVTCDNSIGNSIADTSAKEENVIREYSFIV</sequence>
<comment type="caution">
    <text evidence="1">The sequence shown here is derived from an EMBL/GenBank/DDBJ whole genome shotgun (WGS) entry which is preliminary data.</text>
</comment>
<evidence type="ECO:0000313" key="1">
    <source>
        <dbReference type="EMBL" id="CAJ2632055.1"/>
    </source>
</evidence>
<gene>
    <name evidence="1" type="ORF">MILVUS5_LOCUS3441</name>
</gene>
<reference evidence="1" key="1">
    <citation type="submission" date="2023-10" db="EMBL/GenBank/DDBJ databases">
        <authorList>
            <person name="Rodriguez Cubillos JULIANA M."/>
            <person name="De Vega J."/>
        </authorList>
    </citation>
    <scope>NUCLEOTIDE SEQUENCE</scope>
</reference>
<protein>
    <submittedName>
        <fullName evidence="1">Uncharacterized protein</fullName>
    </submittedName>
</protein>
<name>A0ACB0IJC9_TRIPR</name>
<accession>A0ACB0IJC9</accession>